<reference evidence="1 2" key="3">
    <citation type="journal article" date="2022" name="Microbiol. Spectr.">
        <title>Folding features and dynamics of 3D genome architecture in plant fungal pathogens.</title>
        <authorList>
            <person name="Xia C."/>
        </authorList>
    </citation>
    <scope>NUCLEOTIDE SEQUENCE [LARGE SCALE GENOMIC DNA]</scope>
    <source>
        <strain evidence="1 2">93-210</strain>
    </source>
</reference>
<protein>
    <submittedName>
        <fullName evidence="1">Uncharacterized protein</fullName>
    </submittedName>
</protein>
<reference evidence="2" key="2">
    <citation type="journal article" date="2018" name="Mol. Plant Microbe Interact.">
        <title>Genome sequence resources for the wheat stripe rust pathogen (Puccinia striiformis f. sp. tritici) and the barley stripe rust pathogen (Puccinia striiformis f. sp. hordei).</title>
        <authorList>
            <person name="Xia C."/>
            <person name="Wang M."/>
            <person name="Yin C."/>
            <person name="Cornejo O.E."/>
            <person name="Hulbert S.H."/>
            <person name="Chen X."/>
        </authorList>
    </citation>
    <scope>NUCLEOTIDE SEQUENCE [LARGE SCALE GENOMIC DNA]</scope>
    <source>
        <strain evidence="2">93-210</strain>
    </source>
</reference>
<dbReference type="Proteomes" id="UP001060170">
    <property type="component" value="Chromosome 2"/>
</dbReference>
<sequence>MLYLHLFLALFVSLGVSAQGFNPIPYAGFVCPAGRVTWCVGNIYQKQAPHYGNLLEVSSPFKLSFPYAELTVVRATISEGPSPTRRYDCMNKSISTDACCSQQFNTANSATAVYSDIQRFCTDPNGNQFQ</sequence>
<organism evidence="1 2">
    <name type="scientific">Puccinia striiformis f. sp. tritici</name>
    <dbReference type="NCBI Taxonomy" id="168172"/>
    <lineage>
        <taxon>Eukaryota</taxon>
        <taxon>Fungi</taxon>
        <taxon>Dikarya</taxon>
        <taxon>Basidiomycota</taxon>
        <taxon>Pucciniomycotina</taxon>
        <taxon>Pucciniomycetes</taxon>
        <taxon>Pucciniales</taxon>
        <taxon>Pucciniaceae</taxon>
        <taxon>Puccinia</taxon>
    </lineage>
</organism>
<gene>
    <name evidence="1" type="ORF">MJO28_001397</name>
</gene>
<evidence type="ECO:0000313" key="1">
    <source>
        <dbReference type="EMBL" id="KAI7960908.1"/>
    </source>
</evidence>
<keyword evidence="2" id="KW-1185">Reference proteome</keyword>
<dbReference type="EMBL" id="CM045866">
    <property type="protein sequence ID" value="KAI7960908.1"/>
    <property type="molecule type" value="Genomic_DNA"/>
</dbReference>
<evidence type="ECO:0000313" key="2">
    <source>
        <dbReference type="Proteomes" id="UP001060170"/>
    </source>
</evidence>
<comment type="caution">
    <text evidence="1">The sequence shown here is derived from an EMBL/GenBank/DDBJ whole genome shotgun (WGS) entry which is preliminary data.</text>
</comment>
<reference evidence="2" key="1">
    <citation type="journal article" date="2018" name="BMC Genomics">
        <title>Genomic insights into host adaptation between the wheat stripe rust pathogen (Puccinia striiformis f. sp. tritici) and the barley stripe rust pathogen (Puccinia striiformis f. sp. hordei).</title>
        <authorList>
            <person name="Xia C."/>
            <person name="Wang M."/>
            <person name="Yin C."/>
            <person name="Cornejo O.E."/>
            <person name="Hulbert S.H."/>
            <person name="Chen X."/>
        </authorList>
    </citation>
    <scope>NUCLEOTIDE SEQUENCE [LARGE SCALE GENOMIC DNA]</scope>
    <source>
        <strain evidence="2">93-210</strain>
    </source>
</reference>
<proteinExistence type="predicted"/>
<accession>A0ACC0EWW6</accession>
<name>A0ACC0EWW6_9BASI</name>